<name>A0A0M8P384_9EURO</name>
<reference evidence="2 3" key="1">
    <citation type="submission" date="2015-08" db="EMBL/GenBank/DDBJ databases">
        <title>Genome sequencing of Penicillium nordicum.</title>
        <authorList>
            <person name="Nguyen H.D."/>
            <person name="Seifert K.A."/>
        </authorList>
    </citation>
    <scope>NUCLEOTIDE SEQUENCE [LARGE SCALE GENOMIC DNA]</scope>
    <source>
        <strain evidence="2 3">DAOMC 185683</strain>
    </source>
</reference>
<dbReference type="OrthoDB" id="1022638at2759"/>
<evidence type="ECO:0000313" key="3">
    <source>
        <dbReference type="Proteomes" id="UP000037696"/>
    </source>
</evidence>
<organism evidence="2 3">
    <name type="scientific">Penicillium nordicum</name>
    <dbReference type="NCBI Taxonomy" id="229535"/>
    <lineage>
        <taxon>Eukaryota</taxon>
        <taxon>Fungi</taxon>
        <taxon>Dikarya</taxon>
        <taxon>Ascomycota</taxon>
        <taxon>Pezizomycotina</taxon>
        <taxon>Eurotiomycetes</taxon>
        <taxon>Eurotiomycetidae</taxon>
        <taxon>Eurotiales</taxon>
        <taxon>Aspergillaceae</taxon>
        <taxon>Penicillium</taxon>
    </lineage>
</organism>
<feature type="domain" description="BTB" evidence="1">
    <location>
        <begin position="69"/>
        <end position="138"/>
    </location>
</feature>
<dbReference type="SUPFAM" id="SSF54695">
    <property type="entry name" value="POZ domain"/>
    <property type="match status" value="1"/>
</dbReference>
<dbReference type="STRING" id="229535.A0A0M8P384"/>
<dbReference type="InterPro" id="IPR011333">
    <property type="entry name" value="SKP1/BTB/POZ_sf"/>
</dbReference>
<dbReference type="CDD" id="cd18186">
    <property type="entry name" value="BTB_POZ_ZBTB_KLHL-like"/>
    <property type="match status" value="1"/>
</dbReference>
<dbReference type="Proteomes" id="UP000037696">
    <property type="component" value="Unassembled WGS sequence"/>
</dbReference>
<dbReference type="Pfam" id="PF00651">
    <property type="entry name" value="BTB"/>
    <property type="match status" value="1"/>
</dbReference>
<evidence type="ECO:0000259" key="1">
    <source>
        <dbReference type="PROSITE" id="PS50097"/>
    </source>
</evidence>
<protein>
    <recommendedName>
        <fullName evidence="1">BTB domain-containing protein</fullName>
    </recommendedName>
</protein>
<dbReference type="AlphaFoldDB" id="A0A0M8P384"/>
<comment type="caution">
    <text evidence="2">The sequence shown here is derived from an EMBL/GenBank/DDBJ whole genome shotgun (WGS) entry which is preliminary data.</text>
</comment>
<sequence length="266" mass="30286">MLYSYAVVYKLFALLFLPRLLLFFSSPRHSSSLTINPVAAVKIQFTKKSKMAQVPVRGLEADINKFQGPLVTITVGRREERFYVHKSLICASSLFFNRALSGPWKESEEHTVALPEDDPRIFALYTHWLYAGQIPVIVPTPTMKEVAVNNTREQYHLAKAYVLGDKLLDVEFQNSTIQAIVEKADTNGFSRYPDSRSISYAYDNTTESAKIRKLFVDIYVEILPRNLNKGFPEEFLYSVVEGLMKKKLSPPRPIEASDYFLDPSGC</sequence>
<accession>A0A0M8P384</accession>
<evidence type="ECO:0000313" key="2">
    <source>
        <dbReference type="EMBL" id="KOS42627.1"/>
    </source>
</evidence>
<proteinExistence type="predicted"/>
<dbReference type="PANTHER" id="PTHR47843:SF2">
    <property type="entry name" value="BTB DOMAIN-CONTAINING PROTEIN"/>
    <property type="match status" value="1"/>
</dbReference>
<dbReference type="PROSITE" id="PS50097">
    <property type="entry name" value="BTB"/>
    <property type="match status" value="1"/>
</dbReference>
<gene>
    <name evidence="2" type="ORF">ACN38_g6494</name>
</gene>
<keyword evidence="3" id="KW-1185">Reference proteome</keyword>
<dbReference type="PANTHER" id="PTHR47843">
    <property type="entry name" value="BTB DOMAIN-CONTAINING PROTEIN-RELATED"/>
    <property type="match status" value="1"/>
</dbReference>
<dbReference type="EMBL" id="LHQQ01000101">
    <property type="protein sequence ID" value="KOS42627.1"/>
    <property type="molecule type" value="Genomic_DNA"/>
</dbReference>
<dbReference type="InterPro" id="IPR000210">
    <property type="entry name" value="BTB/POZ_dom"/>
</dbReference>
<dbReference type="Gene3D" id="3.30.710.10">
    <property type="entry name" value="Potassium Channel Kv1.1, Chain A"/>
    <property type="match status" value="1"/>
</dbReference>